<evidence type="ECO:0000313" key="1">
    <source>
        <dbReference type="EMBL" id="KGN30636.1"/>
    </source>
</evidence>
<dbReference type="RefSeq" id="WP_052110077.1">
    <property type="nucleotide sequence ID" value="NZ_AVPJ01000017.1"/>
</dbReference>
<reference evidence="1 2" key="1">
    <citation type="submission" date="2013-08" db="EMBL/GenBank/DDBJ databases">
        <title>The genome sequence of Knoellia sinensis.</title>
        <authorList>
            <person name="Zhu W."/>
            <person name="Wang G."/>
        </authorList>
    </citation>
    <scope>NUCLEOTIDE SEQUENCE [LARGE SCALE GENOMIC DNA]</scope>
    <source>
        <strain evidence="1 2">KCTC 19936</strain>
    </source>
</reference>
<dbReference type="PIRSF" id="PIRSF035170">
    <property type="entry name" value="HD_phosphohydro"/>
    <property type="match status" value="1"/>
</dbReference>
<name>A0A0A0J4V3_9MICO</name>
<keyword evidence="2" id="KW-1185">Reference proteome</keyword>
<organism evidence="1 2">
    <name type="scientific">Knoellia sinensis KCTC 19936</name>
    <dbReference type="NCBI Taxonomy" id="1385520"/>
    <lineage>
        <taxon>Bacteria</taxon>
        <taxon>Bacillati</taxon>
        <taxon>Actinomycetota</taxon>
        <taxon>Actinomycetes</taxon>
        <taxon>Micrococcales</taxon>
        <taxon>Intrasporangiaceae</taxon>
        <taxon>Knoellia</taxon>
    </lineage>
</organism>
<sequence>MKREELWDEAVRVVRGDLHGLVSVREDLERRWSEPHRGYHDLRHLDEVLAALGELRGGALDTDDEWASVVLAAWFHDAIYDVRAPADNERLSAELAREALSPHGIGDDVVATVAALVEASATHDVSVSSGPHAAFHDADLWILAAPESRFDAYCADVRREYAEVPDTAYAEGRTAILSPFLERASIYRTALAREAWEPQARLNLRRELARLHLH</sequence>
<comment type="caution">
    <text evidence="1">The sequence shown here is derived from an EMBL/GenBank/DDBJ whole genome shotgun (WGS) entry which is preliminary data.</text>
</comment>
<protein>
    <recommendedName>
        <fullName evidence="3">Metal-dependent phosphohydrolase</fullName>
    </recommendedName>
</protein>
<evidence type="ECO:0008006" key="3">
    <source>
        <dbReference type="Google" id="ProtNLM"/>
    </source>
</evidence>
<dbReference type="PANTHER" id="PTHR21174">
    <property type="match status" value="1"/>
</dbReference>
<evidence type="ECO:0000313" key="2">
    <source>
        <dbReference type="Proteomes" id="UP000030002"/>
    </source>
</evidence>
<accession>A0A0A0J4V3</accession>
<dbReference type="EMBL" id="AVPJ01000017">
    <property type="protein sequence ID" value="KGN30636.1"/>
    <property type="molecule type" value="Genomic_DNA"/>
</dbReference>
<dbReference type="SUPFAM" id="SSF109604">
    <property type="entry name" value="HD-domain/PDEase-like"/>
    <property type="match status" value="1"/>
</dbReference>
<dbReference type="STRING" id="1385520.N802_06475"/>
<dbReference type="AlphaFoldDB" id="A0A0A0J4V3"/>
<dbReference type="PANTHER" id="PTHR21174:SF0">
    <property type="entry name" value="HD PHOSPHOHYDROLASE FAMILY PROTEIN-RELATED"/>
    <property type="match status" value="1"/>
</dbReference>
<gene>
    <name evidence="1" type="ORF">N802_06475</name>
</gene>
<dbReference type="eggNOG" id="COG4339">
    <property type="taxonomic scope" value="Bacteria"/>
</dbReference>
<dbReference type="Gene3D" id="1.10.3210.10">
    <property type="entry name" value="Hypothetical protein af1432"/>
    <property type="match status" value="1"/>
</dbReference>
<dbReference type="InterPro" id="IPR009218">
    <property type="entry name" value="HD_phosphohydro"/>
</dbReference>
<dbReference type="Proteomes" id="UP000030002">
    <property type="component" value="Unassembled WGS sequence"/>
</dbReference>
<proteinExistence type="predicted"/>